<name>A0AA37RNW7_PSEPU</name>
<evidence type="ECO:0000313" key="1">
    <source>
        <dbReference type="EMBL" id="GLO37844.1"/>
    </source>
</evidence>
<sequence length="60" mass="6595">MIPPADTAICMPETPVGAHPWLVKLLGVKKVKRVTITSKGTKNLKMLIMLFAMANVFTLE</sequence>
<comment type="caution">
    <text evidence="1">The sequence shown here is derived from an EMBL/GenBank/DDBJ whole genome shotgun (WGS) entry which is preliminary data.</text>
</comment>
<proteinExistence type="predicted"/>
<reference evidence="1" key="1">
    <citation type="submission" date="2023-01" db="EMBL/GenBank/DDBJ databases">
        <title>Whole-genome sequence of Pseudomonas putida NBRC 14671.</title>
        <authorList>
            <person name="Morohoshi T."/>
            <person name="Someya N."/>
        </authorList>
    </citation>
    <scope>NUCLEOTIDE SEQUENCE</scope>
    <source>
        <strain evidence="1">NBRC 14671</strain>
    </source>
</reference>
<organism evidence="1 2">
    <name type="scientific">Pseudomonas putida</name>
    <name type="common">Arthrobacter siderocapsulatus</name>
    <dbReference type="NCBI Taxonomy" id="303"/>
    <lineage>
        <taxon>Bacteria</taxon>
        <taxon>Pseudomonadati</taxon>
        <taxon>Pseudomonadota</taxon>
        <taxon>Gammaproteobacteria</taxon>
        <taxon>Pseudomonadales</taxon>
        <taxon>Pseudomonadaceae</taxon>
        <taxon>Pseudomonas</taxon>
    </lineage>
</organism>
<evidence type="ECO:0000313" key="2">
    <source>
        <dbReference type="Proteomes" id="UP001161257"/>
    </source>
</evidence>
<accession>A0AA37RNW7</accession>
<dbReference type="AlphaFoldDB" id="A0AA37RNW7"/>
<dbReference type="Proteomes" id="UP001161257">
    <property type="component" value="Unassembled WGS sequence"/>
</dbReference>
<gene>
    <name evidence="1" type="ORF">PPUN14671_46810</name>
</gene>
<dbReference type="EMBL" id="BSKJ01000013">
    <property type="protein sequence ID" value="GLO37844.1"/>
    <property type="molecule type" value="Genomic_DNA"/>
</dbReference>
<protein>
    <submittedName>
        <fullName evidence="1">Uncharacterized protein</fullName>
    </submittedName>
</protein>